<dbReference type="STRING" id="1075417.SAMN05421823_107194"/>
<keyword evidence="6" id="KW-0464">Manganese</keyword>
<protein>
    <submittedName>
        <fullName evidence="8">UDP-2,3-diacylglucosamine hydrolase</fullName>
    </submittedName>
</protein>
<dbReference type="GO" id="GO:0016020">
    <property type="term" value="C:membrane"/>
    <property type="evidence" value="ECO:0007669"/>
    <property type="project" value="GOC"/>
</dbReference>
<keyword evidence="5" id="KW-0472">Membrane</keyword>
<evidence type="ECO:0000256" key="3">
    <source>
        <dbReference type="ARBA" id="ARBA00022723"/>
    </source>
</evidence>
<dbReference type="GO" id="GO:0009245">
    <property type="term" value="P:lipid A biosynthetic process"/>
    <property type="evidence" value="ECO:0007669"/>
    <property type="project" value="TreeGrafter"/>
</dbReference>
<dbReference type="GO" id="GO:0046872">
    <property type="term" value="F:metal ion binding"/>
    <property type="evidence" value="ECO:0007669"/>
    <property type="project" value="UniProtKB-KW"/>
</dbReference>
<dbReference type="AlphaFoldDB" id="A0A1G9LXB3"/>
<evidence type="ECO:0000259" key="7">
    <source>
        <dbReference type="Pfam" id="PF00149"/>
    </source>
</evidence>
<accession>A0A1G9LXB3</accession>
<dbReference type="Proteomes" id="UP000198510">
    <property type="component" value="Unassembled WGS sequence"/>
</dbReference>
<name>A0A1G9LXB3_9BACT</name>
<organism evidence="8 9">
    <name type="scientific">Catalinimonas alkaloidigena</name>
    <dbReference type="NCBI Taxonomy" id="1075417"/>
    <lineage>
        <taxon>Bacteria</taxon>
        <taxon>Pseudomonadati</taxon>
        <taxon>Bacteroidota</taxon>
        <taxon>Cytophagia</taxon>
        <taxon>Cytophagales</taxon>
        <taxon>Catalimonadaceae</taxon>
        <taxon>Catalinimonas</taxon>
    </lineage>
</organism>
<evidence type="ECO:0000256" key="2">
    <source>
        <dbReference type="ARBA" id="ARBA00022519"/>
    </source>
</evidence>
<dbReference type="GO" id="GO:0008758">
    <property type="term" value="F:UDP-2,3-diacylglucosamine hydrolase activity"/>
    <property type="evidence" value="ECO:0007669"/>
    <property type="project" value="TreeGrafter"/>
</dbReference>
<dbReference type="Gene3D" id="3.60.21.10">
    <property type="match status" value="1"/>
</dbReference>
<keyword evidence="9" id="KW-1185">Reference proteome</keyword>
<proteinExistence type="predicted"/>
<reference evidence="8 9" key="1">
    <citation type="submission" date="2016-10" db="EMBL/GenBank/DDBJ databases">
        <authorList>
            <person name="de Groot N.N."/>
        </authorList>
    </citation>
    <scope>NUCLEOTIDE SEQUENCE [LARGE SCALE GENOMIC DNA]</scope>
    <source>
        <strain evidence="8 9">DSM 25186</strain>
    </source>
</reference>
<keyword evidence="3" id="KW-0479">Metal-binding</keyword>
<dbReference type="CDD" id="cd07398">
    <property type="entry name" value="MPP_YbbF-LpxH"/>
    <property type="match status" value="1"/>
</dbReference>
<keyword evidence="1" id="KW-1003">Cell membrane</keyword>
<dbReference type="PANTHER" id="PTHR34990">
    <property type="entry name" value="UDP-2,3-DIACYLGLUCOSAMINE HYDROLASE-RELATED"/>
    <property type="match status" value="1"/>
</dbReference>
<dbReference type="InterPro" id="IPR043461">
    <property type="entry name" value="LpxH-like"/>
</dbReference>
<keyword evidence="4 8" id="KW-0378">Hydrolase</keyword>
<evidence type="ECO:0000313" key="9">
    <source>
        <dbReference type="Proteomes" id="UP000198510"/>
    </source>
</evidence>
<sequence length="254" mass="29640">MVSLVLPADKKAYFVSDFHLGAPTPHQSRLRERKVVAWLEQVQADAGVIFLIGDLFDFWFEYRHAIPKGFTRFLGKLAELADAGIDLRIFTGNHDMWMAGYFQEEFGLELYRQPRQFLLNDKKFLIGHGDGLGPGDGRYKIIKQLFQAKPLQHLFRFIHPDVGMQIAHTWSRSSRKKNQEKDLQFLGDDEWLLAYCRQVEAREHHDYYVFGHRHLPLDLDVTPDSRYINTGEWLQACTYAEFDGKALALNYYQP</sequence>
<keyword evidence="2" id="KW-0997">Cell inner membrane</keyword>
<dbReference type="InterPro" id="IPR004843">
    <property type="entry name" value="Calcineurin-like_PHP"/>
</dbReference>
<evidence type="ECO:0000313" key="8">
    <source>
        <dbReference type="EMBL" id="SDL66474.1"/>
    </source>
</evidence>
<evidence type="ECO:0000256" key="1">
    <source>
        <dbReference type="ARBA" id="ARBA00022475"/>
    </source>
</evidence>
<evidence type="ECO:0000256" key="4">
    <source>
        <dbReference type="ARBA" id="ARBA00022801"/>
    </source>
</evidence>
<dbReference type="SUPFAM" id="SSF56300">
    <property type="entry name" value="Metallo-dependent phosphatases"/>
    <property type="match status" value="1"/>
</dbReference>
<dbReference type="InterPro" id="IPR029052">
    <property type="entry name" value="Metallo-depent_PP-like"/>
</dbReference>
<dbReference type="PANTHER" id="PTHR34990:SF1">
    <property type="entry name" value="UDP-2,3-DIACYLGLUCOSAMINE HYDROLASE"/>
    <property type="match status" value="1"/>
</dbReference>
<gene>
    <name evidence="8" type="ORF">SAMN05421823_107194</name>
</gene>
<dbReference type="EMBL" id="FNFO01000007">
    <property type="protein sequence ID" value="SDL66474.1"/>
    <property type="molecule type" value="Genomic_DNA"/>
</dbReference>
<dbReference type="Pfam" id="PF00149">
    <property type="entry name" value="Metallophos"/>
    <property type="match status" value="1"/>
</dbReference>
<evidence type="ECO:0000256" key="5">
    <source>
        <dbReference type="ARBA" id="ARBA00023136"/>
    </source>
</evidence>
<dbReference type="RefSeq" id="WP_176956103.1">
    <property type="nucleotide sequence ID" value="NZ_FNFO01000007.1"/>
</dbReference>
<evidence type="ECO:0000256" key="6">
    <source>
        <dbReference type="ARBA" id="ARBA00023211"/>
    </source>
</evidence>
<feature type="domain" description="Calcineurin-like phosphoesterase" evidence="7">
    <location>
        <begin position="13"/>
        <end position="215"/>
    </location>
</feature>